<feature type="compositionally biased region" description="Low complexity" evidence="1">
    <location>
        <begin position="310"/>
        <end position="328"/>
    </location>
</feature>
<dbReference type="CDD" id="cd06257">
    <property type="entry name" value="DnaJ"/>
    <property type="match status" value="1"/>
</dbReference>
<protein>
    <recommendedName>
        <fullName evidence="7">CAP-Gly domain-containing protein</fullName>
    </recommendedName>
</protein>
<dbReference type="SMART" id="SM00271">
    <property type="entry name" value="DnaJ"/>
    <property type="match status" value="1"/>
</dbReference>
<dbReference type="PANTHER" id="PTHR43948:SF10">
    <property type="entry name" value="MRJ, ISOFORM E"/>
    <property type="match status" value="1"/>
</dbReference>
<dbReference type="InterPro" id="IPR000938">
    <property type="entry name" value="CAP-Gly_domain"/>
</dbReference>
<dbReference type="EMBL" id="HBIW01024383">
    <property type="protein sequence ID" value="CAE0705563.1"/>
    <property type="molecule type" value="Transcribed_RNA"/>
</dbReference>
<dbReference type="Gene3D" id="2.30.30.190">
    <property type="entry name" value="CAP Gly-rich-like domain"/>
    <property type="match status" value="1"/>
</dbReference>
<name>A0A7S4EDJ2_9STRA</name>
<dbReference type="InterPro" id="IPR036859">
    <property type="entry name" value="CAP-Gly_dom_sf"/>
</dbReference>
<feature type="domain" description="J" evidence="2">
    <location>
        <begin position="1"/>
        <end position="70"/>
    </location>
</feature>
<proteinExistence type="predicted"/>
<dbReference type="Pfam" id="PF00226">
    <property type="entry name" value="DnaJ"/>
    <property type="match status" value="1"/>
</dbReference>
<dbReference type="InterPro" id="IPR036869">
    <property type="entry name" value="J_dom_sf"/>
</dbReference>
<evidence type="ECO:0000313" key="4">
    <source>
        <dbReference type="EMBL" id="CAE0705563.1"/>
    </source>
</evidence>
<evidence type="ECO:0000256" key="1">
    <source>
        <dbReference type="SAM" id="MobiDB-lite"/>
    </source>
</evidence>
<feature type="compositionally biased region" description="Basic residues" evidence="1">
    <location>
        <begin position="293"/>
        <end position="309"/>
    </location>
</feature>
<dbReference type="Proteomes" id="UP000789595">
    <property type="component" value="Unassembled WGS sequence"/>
</dbReference>
<feature type="region of interest" description="Disordered" evidence="1">
    <location>
        <begin position="283"/>
        <end position="336"/>
    </location>
</feature>
<gene>
    <name evidence="4" type="ORF">PCAL00307_LOCUS21012</name>
    <name evidence="5" type="ORF">PECAL_5P15820</name>
</gene>
<dbReference type="GO" id="GO:0044183">
    <property type="term" value="F:protein folding chaperone"/>
    <property type="evidence" value="ECO:0007669"/>
    <property type="project" value="TreeGrafter"/>
</dbReference>
<dbReference type="InterPro" id="IPR001623">
    <property type="entry name" value="DnaJ_domain"/>
</dbReference>
<dbReference type="SUPFAM" id="SSF74924">
    <property type="entry name" value="Cap-Gly domain"/>
    <property type="match status" value="1"/>
</dbReference>
<dbReference type="Pfam" id="PF01302">
    <property type="entry name" value="CAP_GLY"/>
    <property type="match status" value="1"/>
</dbReference>
<keyword evidence="6" id="KW-1185">Reference proteome</keyword>
<dbReference type="GO" id="GO:0051087">
    <property type="term" value="F:protein-folding chaperone binding"/>
    <property type="evidence" value="ECO:0007669"/>
    <property type="project" value="TreeGrafter"/>
</dbReference>
<evidence type="ECO:0008006" key="7">
    <source>
        <dbReference type="Google" id="ProtNLM"/>
    </source>
</evidence>
<feature type="domain" description="CAP-Gly" evidence="3">
    <location>
        <begin position="361"/>
        <end position="394"/>
    </location>
</feature>
<dbReference type="OrthoDB" id="2130750at2759"/>
<reference evidence="5" key="2">
    <citation type="submission" date="2021-11" db="EMBL/GenBank/DDBJ databases">
        <authorList>
            <consortium name="Genoscope - CEA"/>
            <person name="William W."/>
        </authorList>
    </citation>
    <scope>NUCLEOTIDE SEQUENCE</scope>
</reference>
<accession>A0A7S4EDJ2</accession>
<dbReference type="GO" id="GO:0051082">
    <property type="term" value="F:unfolded protein binding"/>
    <property type="evidence" value="ECO:0007669"/>
    <property type="project" value="TreeGrafter"/>
</dbReference>
<evidence type="ECO:0000313" key="6">
    <source>
        <dbReference type="Proteomes" id="UP000789595"/>
    </source>
</evidence>
<dbReference type="AlphaFoldDB" id="A0A7S4EDJ2"/>
<dbReference type="Gene3D" id="1.10.287.110">
    <property type="entry name" value="DnaJ domain"/>
    <property type="match status" value="1"/>
</dbReference>
<dbReference type="PROSITE" id="PS00845">
    <property type="entry name" value="CAP_GLY_1"/>
    <property type="match status" value="1"/>
</dbReference>
<dbReference type="SMART" id="SM01052">
    <property type="entry name" value="CAP_GLY"/>
    <property type="match status" value="1"/>
</dbReference>
<evidence type="ECO:0000313" key="5">
    <source>
        <dbReference type="EMBL" id="CAH0377000.1"/>
    </source>
</evidence>
<evidence type="ECO:0000259" key="2">
    <source>
        <dbReference type="PROSITE" id="PS50076"/>
    </source>
</evidence>
<reference evidence="4" key="1">
    <citation type="submission" date="2021-01" db="EMBL/GenBank/DDBJ databases">
        <authorList>
            <person name="Corre E."/>
            <person name="Pelletier E."/>
            <person name="Niang G."/>
            <person name="Scheremetjew M."/>
            <person name="Finn R."/>
            <person name="Kale V."/>
            <person name="Holt S."/>
            <person name="Cochrane G."/>
            <person name="Meng A."/>
            <person name="Brown T."/>
            <person name="Cohen L."/>
        </authorList>
    </citation>
    <scope>NUCLEOTIDE SEQUENCE</scope>
    <source>
        <strain evidence="4">CCMP1756</strain>
    </source>
</reference>
<dbReference type="PROSITE" id="PS50245">
    <property type="entry name" value="CAP_GLY_2"/>
    <property type="match status" value="1"/>
</dbReference>
<dbReference type="SUPFAM" id="SSF46565">
    <property type="entry name" value="Chaperone J-domain"/>
    <property type="match status" value="1"/>
</dbReference>
<dbReference type="GO" id="GO:0005737">
    <property type="term" value="C:cytoplasm"/>
    <property type="evidence" value="ECO:0007669"/>
    <property type="project" value="TreeGrafter"/>
</dbReference>
<dbReference type="PRINTS" id="PR00625">
    <property type="entry name" value="JDOMAIN"/>
</dbReference>
<dbReference type="PROSITE" id="PS50076">
    <property type="entry name" value="DNAJ_2"/>
    <property type="match status" value="1"/>
</dbReference>
<evidence type="ECO:0000259" key="3">
    <source>
        <dbReference type="PROSITE" id="PS50245"/>
    </source>
</evidence>
<dbReference type="EMBL" id="CAKKNE010000005">
    <property type="protein sequence ID" value="CAH0377000.1"/>
    <property type="molecule type" value="Genomic_DNA"/>
</dbReference>
<dbReference type="PANTHER" id="PTHR43948">
    <property type="entry name" value="DNAJ HOMOLOG SUBFAMILY B"/>
    <property type="match status" value="1"/>
</dbReference>
<organism evidence="4">
    <name type="scientific">Pelagomonas calceolata</name>
    <dbReference type="NCBI Taxonomy" id="35677"/>
    <lineage>
        <taxon>Eukaryota</taxon>
        <taxon>Sar</taxon>
        <taxon>Stramenopiles</taxon>
        <taxon>Ochrophyta</taxon>
        <taxon>Pelagophyceae</taxon>
        <taxon>Pelagomonadales</taxon>
        <taxon>Pelagomonadaceae</taxon>
        <taxon>Pelagomonas</taxon>
    </lineage>
</organism>
<sequence length="404" mass="42605">MGLTKEEAAKILDCAVDDDADAIKKKYRKLALKLHPDKNRDDPEATQKFQRIAEAHKCLTDPNYVADETGMSEEELKKEMEVMYEVMYAQFKMMCKMSGIPAPPPELMKAMMAGSVKDAMGDSDDVDPQVKEQMENVMKDFGGDAEGLDEMMKQAMFAEMDSDDEPEGMEEMFSAMMGGGGGPGGAGGSEEDMMEMMMGMMGGAMGGDGGGDSEAAMLAAMMGGMGGMGDDSDDDGGDGEEDQMAAMMAQMMMGGGGGGGDMAAMMAAMGGEDMDDEALAQMMGLGGPARPPSKSKKTRRGGKKKKRPVSRGNAPASAPAAAPEAPAEARPPKLGDRVECDWGEGVVKFLGAVHYAKGDDWVGVALDDADGKNDGTIKGQQYFECAPKHGVMVREADVDVLVSA</sequence>